<dbReference type="AlphaFoldDB" id="A0A0G1Y7F1"/>
<comment type="caution">
    <text evidence="2">The sequence shown here is derived from an EMBL/GenBank/DDBJ whole genome shotgun (WGS) entry which is preliminary data.</text>
</comment>
<reference evidence="2 3" key="1">
    <citation type="journal article" date="2015" name="Nature">
        <title>rRNA introns, odd ribosomes, and small enigmatic genomes across a large radiation of phyla.</title>
        <authorList>
            <person name="Brown C.T."/>
            <person name="Hug L.A."/>
            <person name="Thomas B.C."/>
            <person name="Sharon I."/>
            <person name="Castelle C.J."/>
            <person name="Singh A."/>
            <person name="Wilkins M.J."/>
            <person name="Williams K.H."/>
            <person name="Banfield J.F."/>
        </authorList>
    </citation>
    <scope>NUCLEOTIDE SEQUENCE [LARGE SCALE GENOMIC DNA]</scope>
</reference>
<gene>
    <name evidence="2" type="ORF">UY48_C0030G0009</name>
</gene>
<feature type="compositionally biased region" description="Gly residues" evidence="1">
    <location>
        <begin position="196"/>
        <end position="208"/>
    </location>
</feature>
<protein>
    <submittedName>
        <fullName evidence="2">Uncharacterized protein</fullName>
    </submittedName>
</protein>
<feature type="region of interest" description="Disordered" evidence="1">
    <location>
        <begin position="186"/>
        <end position="228"/>
    </location>
</feature>
<evidence type="ECO:0000313" key="3">
    <source>
        <dbReference type="Proteomes" id="UP000034588"/>
    </source>
</evidence>
<dbReference type="Proteomes" id="UP000034588">
    <property type="component" value="Unassembled WGS sequence"/>
</dbReference>
<organism evidence="2 3">
    <name type="scientific">Candidatus Gottesmanbacteria bacterium GW2011_GWB1_49_7</name>
    <dbReference type="NCBI Taxonomy" id="1618448"/>
    <lineage>
        <taxon>Bacteria</taxon>
        <taxon>Candidatus Gottesmaniibacteriota</taxon>
    </lineage>
</organism>
<dbReference type="EMBL" id="LCQD01000030">
    <property type="protein sequence ID" value="KKW10802.1"/>
    <property type="molecule type" value="Genomic_DNA"/>
</dbReference>
<accession>A0A0G1Y7F1</accession>
<evidence type="ECO:0000256" key="1">
    <source>
        <dbReference type="SAM" id="MobiDB-lite"/>
    </source>
</evidence>
<feature type="non-terminal residue" evidence="2">
    <location>
        <position position="1"/>
    </location>
</feature>
<sequence length="228" mass="25099">LFLYAISSNNCMPIHVWNQRADQAVYSSLRKADTPFSQGIRFNQAFLDSEWETRDRFVLRLAIQAGKLPPEVSIIQHDQNQVMKALGKINEMVADGQSEEEIIKEAKSILAPGIVRRKVSTLEVPITRIFPDVVQESPLELAKVLLIHQKMGLASDASLARRSGYNWTEELTGMFQEADMKKKLKLMRGETAPAQGGPGRKPGAGAGGTKVSRDDLSIGDAPDGAEPE</sequence>
<name>A0A0G1Y7F1_9BACT</name>
<evidence type="ECO:0000313" key="2">
    <source>
        <dbReference type="EMBL" id="KKW10802.1"/>
    </source>
</evidence>
<proteinExistence type="predicted"/>